<name>A0A9W6CN96_XANFL</name>
<keyword evidence="1" id="KW-0233">DNA recombination</keyword>
<dbReference type="EMBL" id="BSDO01000004">
    <property type="protein sequence ID" value="GLI23515.1"/>
    <property type="molecule type" value="Genomic_DNA"/>
</dbReference>
<reference evidence="4" key="1">
    <citation type="submission" date="2022-12" db="EMBL/GenBank/DDBJ databases">
        <title>Reference genome sequencing for broad-spectrum identification of bacterial and archaeal isolates by mass spectrometry.</title>
        <authorList>
            <person name="Sekiguchi Y."/>
            <person name="Tourlousse D.M."/>
        </authorList>
    </citation>
    <scope>NUCLEOTIDE SEQUENCE</scope>
    <source>
        <strain evidence="4">301</strain>
    </source>
</reference>
<gene>
    <name evidence="4" type="ORF">XFLAVUS301_31890</name>
</gene>
<feature type="domain" description="Tyr recombinase" evidence="3">
    <location>
        <begin position="4"/>
        <end position="71"/>
    </location>
</feature>
<dbReference type="CDD" id="cd00397">
    <property type="entry name" value="DNA_BRE_C"/>
    <property type="match status" value="1"/>
</dbReference>
<dbReference type="Proteomes" id="UP001144397">
    <property type="component" value="Unassembled WGS sequence"/>
</dbReference>
<sequence length="103" mass="10971">MTERGAPFVKESFGNWFMKACVRAKVPGSAHGLRKAGATRAAENGATERELMALFGWTSGKMATHYTRSEPKAPGAGGCQPAPAETDDEQIGPHQASQCGRQH</sequence>
<evidence type="ECO:0000313" key="5">
    <source>
        <dbReference type="Proteomes" id="UP001144397"/>
    </source>
</evidence>
<dbReference type="GeneID" id="95763972"/>
<comment type="caution">
    <text evidence="4">The sequence shown here is derived from an EMBL/GenBank/DDBJ whole genome shotgun (WGS) entry which is preliminary data.</text>
</comment>
<accession>A0A9W6CN96</accession>
<dbReference type="GO" id="GO:0006310">
    <property type="term" value="P:DNA recombination"/>
    <property type="evidence" value="ECO:0007669"/>
    <property type="project" value="UniProtKB-KW"/>
</dbReference>
<dbReference type="Pfam" id="PF00589">
    <property type="entry name" value="Phage_integrase"/>
    <property type="match status" value="1"/>
</dbReference>
<dbReference type="Gene3D" id="1.10.443.10">
    <property type="entry name" value="Intergrase catalytic core"/>
    <property type="match status" value="1"/>
</dbReference>
<protein>
    <recommendedName>
        <fullName evidence="3">Tyr recombinase domain-containing protein</fullName>
    </recommendedName>
</protein>
<evidence type="ECO:0000259" key="3">
    <source>
        <dbReference type="Pfam" id="PF00589"/>
    </source>
</evidence>
<dbReference type="GO" id="GO:0015074">
    <property type="term" value="P:DNA integration"/>
    <property type="evidence" value="ECO:0007669"/>
    <property type="project" value="InterPro"/>
</dbReference>
<dbReference type="AlphaFoldDB" id="A0A9W6CN96"/>
<proteinExistence type="predicted"/>
<evidence type="ECO:0000256" key="2">
    <source>
        <dbReference type="SAM" id="MobiDB-lite"/>
    </source>
</evidence>
<dbReference type="InterPro" id="IPR002104">
    <property type="entry name" value="Integrase_catalytic"/>
</dbReference>
<evidence type="ECO:0000313" key="4">
    <source>
        <dbReference type="EMBL" id="GLI23515.1"/>
    </source>
</evidence>
<evidence type="ECO:0000256" key="1">
    <source>
        <dbReference type="ARBA" id="ARBA00023172"/>
    </source>
</evidence>
<dbReference type="SUPFAM" id="SSF56349">
    <property type="entry name" value="DNA breaking-rejoining enzymes"/>
    <property type="match status" value="1"/>
</dbReference>
<dbReference type="GO" id="GO:0003677">
    <property type="term" value="F:DNA binding"/>
    <property type="evidence" value="ECO:0007669"/>
    <property type="project" value="InterPro"/>
</dbReference>
<organism evidence="4 5">
    <name type="scientific">Xanthobacter flavus</name>
    <dbReference type="NCBI Taxonomy" id="281"/>
    <lineage>
        <taxon>Bacteria</taxon>
        <taxon>Pseudomonadati</taxon>
        <taxon>Pseudomonadota</taxon>
        <taxon>Alphaproteobacteria</taxon>
        <taxon>Hyphomicrobiales</taxon>
        <taxon>Xanthobacteraceae</taxon>
        <taxon>Xanthobacter</taxon>
    </lineage>
</organism>
<feature type="region of interest" description="Disordered" evidence="2">
    <location>
        <begin position="65"/>
        <end position="103"/>
    </location>
</feature>
<dbReference type="InterPro" id="IPR013762">
    <property type="entry name" value="Integrase-like_cat_sf"/>
</dbReference>
<dbReference type="InterPro" id="IPR011010">
    <property type="entry name" value="DNA_brk_join_enz"/>
</dbReference>
<dbReference type="RefSeq" id="WP_281808367.1">
    <property type="nucleotide sequence ID" value="NZ_BSDO01000004.1"/>
</dbReference>